<keyword evidence="1" id="KW-0812">Transmembrane</keyword>
<evidence type="ECO:0000256" key="1">
    <source>
        <dbReference type="SAM" id="Phobius"/>
    </source>
</evidence>
<dbReference type="PANTHER" id="PTHR40465">
    <property type="entry name" value="CHROMOSOME 1, WHOLE GENOME SHOTGUN SEQUENCE"/>
    <property type="match status" value="1"/>
</dbReference>
<sequence>MGWKRGVFRFLKKIQIYTEEFENDPHPSPFTMSAAPSIPPLDRTIGAVEIGGIVSTFLFGIETIQAYRYFNKHREDSSFLKALVVLVWLFGLGHMISAWHLIYVATITFYGQPEHLQSPPRSLDMTMLFLGCIVLAVQCFFANRVRIFSRKWLIPVICWTMTGLRVIVIFTMTGIQWVQPNIETLQVKFRWLMTTSLSLGMTVDTVITLSMCYWLWQVRHSRFGGTKRIINTLLVWTVETGVATCVTGGMFLIFFLSRNDLAWFPFFLVQAKFYSNSLLVS</sequence>
<keyword evidence="1" id="KW-1133">Transmembrane helix</keyword>
<evidence type="ECO:0000313" key="3">
    <source>
        <dbReference type="EMBL" id="KAF7358638.1"/>
    </source>
</evidence>
<feature type="transmembrane region" description="Helical" evidence="1">
    <location>
        <begin position="125"/>
        <end position="145"/>
    </location>
</feature>
<dbReference type="Pfam" id="PF20152">
    <property type="entry name" value="DUF6534"/>
    <property type="match status" value="1"/>
</dbReference>
<accession>A0A8H6YCM9</accession>
<feature type="transmembrane region" description="Helical" evidence="1">
    <location>
        <begin position="197"/>
        <end position="216"/>
    </location>
</feature>
<protein>
    <submittedName>
        <fullName evidence="3">O-methylsterigmatocystin oxidoreductase</fullName>
    </submittedName>
</protein>
<evidence type="ECO:0000313" key="4">
    <source>
        <dbReference type="Proteomes" id="UP000623467"/>
    </source>
</evidence>
<feature type="transmembrane region" description="Helical" evidence="1">
    <location>
        <begin position="82"/>
        <end position="105"/>
    </location>
</feature>
<keyword evidence="4" id="KW-1185">Reference proteome</keyword>
<feature type="transmembrane region" description="Helical" evidence="1">
    <location>
        <begin position="152"/>
        <end position="177"/>
    </location>
</feature>
<evidence type="ECO:0000259" key="2">
    <source>
        <dbReference type="Pfam" id="PF20152"/>
    </source>
</evidence>
<dbReference type="PANTHER" id="PTHR40465:SF1">
    <property type="entry name" value="DUF6534 DOMAIN-CONTAINING PROTEIN"/>
    <property type="match status" value="1"/>
</dbReference>
<reference evidence="3" key="1">
    <citation type="submission" date="2020-05" db="EMBL/GenBank/DDBJ databases">
        <title>Mycena genomes resolve the evolution of fungal bioluminescence.</title>
        <authorList>
            <person name="Tsai I.J."/>
        </authorList>
    </citation>
    <scope>NUCLEOTIDE SEQUENCE</scope>
    <source>
        <strain evidence="3">160909Yilan</strain>
    </source>
</reference>
<comment type="caution">
    <text evidence="3">The sequence shown here is derived from an EMBL/GenBank/DDBJ whole genome shotgun (WGS) entry which is preliminary data.</text>
</comment>
<proteinExistence type="predicted"/>
<dbReference type="EMBL" id="JACAZH010000009">
    <property type="protein sequence ID" value="KAF7358638.1"/>
    <property type="molecule type" value="Genomic_DNA"/>
</dbReference>
<gene>
    <name evidence="3" type="ORF">MSAN_01202500</name>
</gene>
<organism evidence="3 4">
    <name type="scientific">Mycena sanguinolenta</name>
    <dbReference type="NCBI Taxonomy" id="230812"/>
    <lineage>
        <taxon>Eukaryota</taxon>
        <taxon>Fungi</taxon>
        <taxon>Dikarya</taxon>
        <taxon>Basidiomycota</taxon>
        <taxon>Agaricomycotina</taxon>
        <taxon>Agaricomycetes</taxon>
        <taxon>Agaricomycetidae</taxon>
        <taxon>Agaricales</taxon>
        <taxon>Marasmiineae</taxon>
        <taxon>Mycenaceae</taxon>
        <taxon>Mycena</taxon>
    </lineage>
</organism>
<feature type="domain" description="DUF6534" evidence="2">
    <location>
        <begin position="201"/>
        <end position="281"/>
    </location>
</feature>
<feature type="transmembrane region" description="Helical" evidence="1">
    <location>
        <begin position="228"/>
        <end position="256"/>
    </location>
</feature>
<dbReference type="AlphaFoldDB" id="A0A8H6YCM9"/>
<keyword evidence="1" id="KW-0472">Membrane</keyword>
<dbReference type="OrthoDB" id="2868589at2759"/>
<dbReference type="InterPro" id="IPR045339">
    <property type="entry name" value="DUF6534"/>
</dbReference>
<dbReference type="Proteomes" id="UP000623467">
    <property type="component" value="Unassembled WGS sequence"/>
</dbReference>
<name>A0A8H6YCM9_9AGAR</name>